<dbReference type="InterPro" id="IPR050124">
    <property type="entry name" value="tRNA_CCA-adding_enzyme"/>
</dbReference>
<evidence type="ECO:0000256" key="2">
    <source>
        <dbReference type="ARBA" id="ARBA00022679"/>
    </source>
</evidence>
<name>A0ABY0BXL8_9GAMM</name>
<dbReference type="InterPro" id="IPR012006">
    <property type="entry name" value="CCA_bact"/>
</dbReference>
<dbReference type="PANTHER" id="PTHR47545:SF1">
    <property type="entry name" value="MULTIFUNCTIONAL CCA PROTEIN"/>
    <property type="match status" value="1"/>
</dbReference>
<feature type="domain" description="tRNA nucleotidyltransferase/poly(A) polymerase RNA and SrmB- binding" evidence="13">
    <location>
        <begin position="149"/>
        <end position="207"/>
    </location>
</feature>
<evidence type="ECO:0000259" key="13">
    <source>
        <dbReference type="Pfam" id="PF12627"/>
    </source>
</evidence>
<evidence type="ECO:0000256" key="6">
    <source>
        <dbReference type="ARBA" id="ARBA00022741"/>
    </source>
</evidence>
<evidence type="ECO:0000256" key="9">
    <source>
        <dbReference type="ARBA" id="ARBA00022842"/>
    </source>
</evidence>
<protein>
    <submittedName>
        <fullName evidence="14">Multifunctional CCA tRNA nucleotidyl transferase/2'3'-cyclic phosphodiesterase/2'nucleotidase/phosphatase</fullName>
    </submittedName>
</protein>
<evidence type="ECO:0000256" key="7">
    <source>
        <dbReference type="ARBA" id="ARBA00022800"/>
    </source>
</evidence>
<keyword evidence="5" id="KW-0479">Metal-binding</keyword>
<dbReference type="PANTHER" id="PTHR47545">
    <property type="entry name" value="MULTIFUNCTIONAL CCA PROTEIN"/>
    <property type="match status" value="1"/>
</dbReference>
<dbReference type="Pfam" id="PF01743">
    <property type="entry name" value="PolyA_pol"/>
    <property type="match status" value="1"/>
</dbReference>
<comment type="cofactor">
    <cofactor evidence="1">
        <name>Mg(2+)</name>
        <dbReference type="ChEBI" id="CHEBI:18420"/>
    </cofactor>
</comment>
<gene>
    <name evidence="14" type="ORF">CWE12_11880</name>
</gene>
<dbReference type="Pfam" id="PF12627">
    <property type="entry name" value="PolyA_pol_RNAbd"/>
    <property type="match status" value="1"/>
</dbReference>
<evidence type="ECO:0000256" key="8">
    <source>
        <dbReference type="ARBA" id="ARBA00022840"/>
    </source>
</evidence>
<dbReference type="EMBL" id="PIPN01000005">
    <property type="protein sequence ID" value="RUO28978.1"/>
    <property type="molecule type" value="Genomic_DNA"/>
</dbReference>
<evidence type="ECO:0000256" key="1">
    <source>
        <dbReference type="ARBA" id="ARBA00001946"/>
    </source>
</evidence>
<evidence type="ECO:0000313" key="14">
    <source>
        <dbReference type="EMBL" id="RUO28978.1"/>
    </source>
</evidence>
<evidence type="ECO:0000259" key="12">
    <source>
        <dbReference type="Pfam" id="PF01743"/>
    </source>
</evidence>
<evidence type="ECO:0000256" key="11">
    <source>
        <dbReference type="RuleBase" id="RU003953"/>
    </source>
</evidence>
<dbReference type="PIRSF" id="PIRSF000813">
    <property type="entry name" value="CCA_bact"/>
    <property type="match status" value="1"/>
</dbReference>
<sequence length="374" mass="41957">MEIYLVGGAVRDELLGLDVHERDYVVVGATPDEMLTQGFTQVGKDFPVFLHPDSKEEYALARTERKSGKGYTGFDCYAAPDVTLEDDLQRRDLTINAIAKAADGTLIDPYQGQLDIQRRTLRHVSAAFSEDPLRILRLARFAARFEPLGFSIADETWQLMLNMVEAEELGHLAKERIWQELNRSLLGPSPDVFCRILDDLNAWPQLLGVNHWQPVSWTSLQVLRHSLQSEPDYTLNIAYTIFAQAVLHEAVISDDRELAATLRVPNECAELSALATLLKQELEPTSLSTDCANAVTKVIQRADPIRRPERWQDLLTTLALLDWGSADVRQRLSEAAVAYQTVNPQTLMELGLQGADLGQALKEKRHEAVCRALQ</sequence>
<dbReference type="GO" id="GO:0016740">
    <property type="term" value="F:transferase activity"/>
    <property type="evidence" value="ECO:0007669"/>
    <property type="project" value="UniProtKB-KW"/>
</dbReference>
<keyword evidence="3" id="KW-0819">tRNA processing</keyword>
<feature type="domain" description="Poly A polymerase head" evidence="12">
    <location>
        <begin position="3"/>
        <end position="122"/>
    </location>
</feature>
<dbReference type="Proteomes" id="UP000287410">
    <property type="component" value="Unassembled WGS sequence"/>
</dbReference>
<dbReference type="Gene3D" id="1.10.3090.10">
    <property type="entry name" value="cca-adding enzyme, domain 2"/>
    <property type="match status" value="1"/>
</dbReference>
<keyword evidence="10 11" id="KW-0694">RNA-binding</keyword>
<dbReference type="InterPro" id="IPR002646">
    <property type="entry name" value="PolA_pol_head_dom"/>
</dbReference>
<evidence type="ECO:0000256" key="3">
    <source>
        <dbReference type="ARBA" id="ARBA00022694"/>
    </source>
</evidence>
<accession>A0ABY0BXL8</accession>
<dbReference type="SUPFAM" id="SSF81891">
    <property type="entry name" value="Poly A polymerase C-terminal region-like"/>
    <property type="match status" value="1"/>
</dbReference>
<dbReference type="Gene3D" id="3.30.460.10">
    <property type="entry name" value="Beta Polymerase, domain 2"/>
    <property type="match status" value="1"/>
</dbReference>
<keyword evidence="6" id="KW-0547">Nucleotide-binding</keyword>
<keyword evidence="2 11" id="KW-0808">Transferase</keyword>
<keyword evidence="4" id="KW-0548">Nucleotidyltransferase</keyword>
<keyword evidence="7" id="KW-0692">RNA repair</keyword>
<proteinExistence type="inferred from homology"/>
<evidence type="ECO:0000256" key="10">
    <source>
        <dbReference type="ARBA" id="ARBA00022884"/>
    </source>
</evidence>
<dbReference type="InterPro" id="IPR032828">
    <property type="entry name" value="PolyA_RNA-bd"/>
</dbReference>
<evidence type="ECO:0000313" key="15">
    <source>
        <dbReference type="Proteomes" id="UP000287410"/>
    </source>
</evidence>
<evidence type="ECO:0000256" key="5">
    <source>
        <dbReference type="ARBA" id="ARBA00022723"/>
    </source>
</evidence>
<keyword evidence="8" id="KW-0067">ATP-binding</keyword>
<organism evidence="14 15">
    <name type="scientific">Aliidiomarina sedimenti</name>
    <dbReference type="NCBI Taxonomy" id="1933879"/>
    <lineage>
        <taxon>Bacteria</taxon>
        <taxon>Pseudomonadati</taxon>
        <taxon>Pseudomonadota</taxon>
        <taxon>Gammaproteobacteria</taxon>
        <taxon>Alteromonadales</taxon>
        <taxon>Idiomarinaceae</taxon>
        <taxon>Aliidiomarina</taxon>
    </lineage>
</organism>
<evidence type="ECO:0000256" key="4">
    <source>
        <dbReference type="ARBA" id="ARBA00022695"/>
    </source>
</evidence>
<reference evidence="14 15" key="1">
    <citation type="journal article" date="2018" name="Front. Microbiol.">
        <title>Genome-Based Analysis Reveals the Taxonomy and Diversity of the Family Idiomarinaceae.</title>
        <authorList>
            <person name="Liu Y."/>
            <person name="Lai Q."/>
            <person name="Shao Z."/>
        </authorList>
    </citation>
    <scope>NUCLEOTIDE SEQUENCE [LARGE SCALE GENOMIC DNA]</scope>
    <source>
        <strain evidence="14 15">GBSy1</strain>
    </source>
</reference>
<keyword evidence="15" id="KW-1185">Reference proteome</keyword>
<keyword evidence="9" id="KW-0460">Magnesium</keyword>
<comment type="similarity">
    <text evidence="11">Belongs to the tRNA nucleotidyltransferase/poly(A) polymerase family.</text>
</comment>
<dbReference type="InterPro" id="IPR043519">
    <property type="entry name" value="NT_sf"/>
</dbReference>
<comment type="caution">
    <text evidence="14">The sequence shown here is derived from an EMBL/GenBank/DDBJ whole genome shotgun (WGS) entry which is preliminary data.</text>
</comment>
<dbReference type="CDD" id="cd05398">
    <property type="entry name" value="NT_ClassII-CCAase"/>
    <property type="match status" value="1"/>
</dbReference>
<dbReference type="SUPFAM" id="SSF81301">
    <property type="entry name" value="Nucleotidyltransferase"/>
    <property type="match status" value="1"/>
</dbReference>
<dbReference type="RefSeq" id="WP_126789915.1">
    <property type="nucleotide sequence ID" value="NZ_PIPN01000005.1"/>
</dbReference>